<evidence type="ECO:0000313" key="3">
    <source>
        <dbReference type="Proteomes" id="UP001439008"/>
    </source>
</evidence>
<sequence length="54" mass="6434">MRANRERSELHVANYKDLLKKAEAQQKKVDDLDKRIKAIKMKGNFHTNYLEFSI</sequence>
<organism evidence="2 3">
    <name type="scientific">Bonamia ostreae</name>
    <dbReference type="NCBI Taxonomy" id="126728"/>
    <lineage>
        <taxon>Eukaryota</taxon>
        <taxon>Sar</taxon>
        <taxon>Rhizaria</taxon>
        <taxon>Endomyxa</taxon>
        <taxon>Ascetosporea</taxon>
        <taxon>Haplosporida</taxon>
        <taxon>Bonamia</taxon>
    </lineage>
</organism>
<dbReference type="Proteomes" id="UP001439008">
    <property type="component" value="Unassembled WGS sequence"/>
</dbReference>
<evidence type="ECO:0000313" key="2">
    <source>
        <dbReference type="EMBL" id="MES1923603.1"/>
    </source>
</evidence>
<feature type="coiled-coil region" evidence="1">
    <location>
        <begin position="5"/>
        <end position="42"/>
    </location>
</feature>
<reference evidence="2 3" key="1">
    <citation type="journal article" date="2024" name="BMC Biol.">
        <title>Comparative genomics of Ascetosporea gives new insight into the evolutionary basis for animal parasitism in Rhizaria.</title>
        <authorList>
            <person name="Hiltunen Thoren M."/>
            <person name="Onut-Brannstrom I."/>
            <person name="Alfjorden A."/>
            <person name="Peckova H."/>
            <person name="Swords F."/>
            <person name="Hooper C."/>
            <person name="Holzer A.S."/>
            <person name="Bass D."/>
            <person name="Burki F."/>
        </authorList>
    </citation>
    <scope>NUCLEOTIDE SEQUENCE [LARGE SCALE GENOMIC DNA]</scope>
    <source>
        <strain evidence="2">20-A016</strain>
    </source>
</reference>
<protein>
    <submittedName>
        <fullName evidence="2">Uncharacterized protein</fullName>
    </submittedName>
</protein>
<name>A0ABV2AWK0_9EUKA</name>
<dbReference type="EMBL" id="JBDODL010007143">
    <property type="protein sequence ID" value="MES1923603.1"/>
    <property type="molecule type" value="Genomic_DNA"/>
</dbReference>
<accession>A0ABV2AWK0</accession>
<evidence type="ECO:0000256" key="1">
    <source>
        <dbReference type="SAM" id="Coils"/>
    </source>
</evidence>
<keyword evidence="3" id="KW-1185">Reference proteome</keyword>
<proteinExistence type="predicted"/>
<comment type="caution">
    <text evidence="2">The sequence shown here is derived from an EMBL/GenBank/DDBJ whole genome shotgun (WGS) entry which is preliminary data.</text>
</comment>
<keyword evidence="1" id="KW-0175">Coiled coil</keyword>
<gene>
    <name evidence="2" type="ORF">MHBO_005207</name>
</gene>